<reference evidence="1" key="1">
    <citation type="journal article" date="2015" name="Nature">
        <title>Complex archaea that bridge the gap between prokaryotes and eukaryotes.</title>
        <authorList>
            <person name="Spang A."/>
            <person name="Saw J.H."/>
            <person name="Jorgensen S.L."/>
            <person name="Zaremba-Niedzwiedzka K."/>
            <person name="Martijn J."/>
            <person name="Lind A.E."/>
            <person name="van Eijk R."/>
            <person name="Schleper C."/>
            <person name="Guy L."/>
            <person name="Ettema T.J."/>
        </authorList>
    </citation>
    <scope>NUCLEOTIDE SEQUENCE</scope>
</reference>
<dbReference type="EMBL" id="LAZR01060574">
    <property type="protein sequence ID" value="KKK65395.1"/>
    <property type="molecule type" value="Genomic_DNA"/>
</dbReference>
<dbReference type="AlphaFoldDB" id="A0A0F8XVX8"/>
<organism evidence="1">
    <name type="scientific">marine sediment metagenome</name>
    <dbReference type="NCBI Taxonomy" id="412755"/>
    <lineage>
        <taxon>unclassified sequences</taxon>
        <taxon>metagenomes</taxon>
        <taxon>ecological metagenomes</taxon>
    </lineage>
</organism>
<proteinExistence type="predicted"/>
<sequence>MKQAKLKSIGIMLFLVSLFAGLIYGLAGEAQS</sequence>
<evidence type="ECO:0000313" key="1">
    <source>
        <dbReference type="EMBL" id="KKK65395.1"/>
    </source>
</evidence>
<name>A0A0F8XVX8_9ZZZZ</name>
<gene>
    <name evidence="1" type="ORF">LCGC14_2974530</name>
</gene>
<comment type="caution">
    <text evidence="1">The sequence shown here is derived from an EMBL/GenBank/DDBJ whole genome shotgun (WGS) entry which is preliminary data.</text>
</comment>
<accession>A0A0F8XVX8</accession>
<protein>
    <submittedName>
        <fullName evidence="1">Uncharacterized protein</fullName>
    </submittedName>
</protein>
<feature type="non-terminal residue" evidence="1">
    <location>
        <position position="32"/>
    </location>
</feature>